<dbReference type="InterPro" id="IPR049449">
    <property type="entry name" value="TesB_ACOT8-like_N"/>
</dbReference>
<dbReference type="PANTHER" id="PTHR38110">
    <property type="entry name" value="CHROMOSOME 23, WHOLE GENOME SHOTGUN SEQUENCE"/>
    <property type="match status" value="1"/>
</dbReference>
<organism evidence="3 4">
    <name type="scientific">Nocardioides yefusunii</name>
    <dbReference type="NCBI Taxonomy" id="2500546"/>
    <lineage>
        <taxon>Bacteria</taxon>
        <taxon>Bacillati</taxon>
        <taxon>Actinomycetota</taxon>
        <taxon>Actinomycetes</taxon>
        <taxon>Propionibacteriales</taxon>
        <taxon>Nocardioidaceae</taxon>
        <taxon>Nocardioides</taxon>
    </lineage>
</organism>
<dbReference type="Pfam" id="PF20789">
    <property type="entry name" value="4HBT_3C"/>
    <property type="match status" value="1"/>
</dbReference>
<dbReference type="SUPFAM" id="SSF54637">
    <property type="entry name" value="Thioesterase/thiol ester dehydrase-isomerase"/>
    <property type="match status" value="2"/>
</dbReference>
<dbReference type="PANTHER" id="PTHR38110:SF1">
    <property type="entry name" value="THIOESTERASE DOMAIN-CONTAINING PROTEIN"/>
    <property type="match status" value="1"/>
</dbReference>
<accession>A0ABW1QWD7</accession>
<evidence type="ECO:0000259" key="2">
    <source>
        <dbReference type="Pfam" id="PF20789"/>
    </source>
</evidence>
<proteinExistence type="predicted"/>
<dbReference type="InterPro" id="IPR052389">
    <property type="entry name" value="Sec_Metab_Biosynth-Assoc"/>
</dbReference>
<feature type="domain" description="Acyl-CoA thioesterase-like C-terminal" evidence="2">
    <location>
        <begin position="132"/>
        <end position="267"/>
    </location>
</feature>
<dbReference type="InterPro" id="IPR042171">
    <property type="entry name" value="Acyl-CoA_hotdog"/>
</dbReference>
<feature type="domain" description="Acyl-CoA thioesterase-like N-terminal HotDog" evidence="1">
    <location>
        <begin position="27"/>
        <end position="109"/>
    </location>
</feature>
<keyword evidence="4" id="KW-1185">Reference proteome</keyword>
<evidence type="ECO:0000313" key="3">
    <source>
        <dbReference type="EMBL" id="MFC6152625.1"/>
    </source>
</evidence>
<gene>
    <name evidence="3" type="ORF">ACFPWU_02965</name>
</gene>
<evidence type="ECO:0000313" key="4">
    <source>
        <dbReference type="Proteomes" id="UP001596098"/>
    </source>
</evidence>
<name>A0ABW1QWD7_9ACTN</name>
<dbReference type="Proteomes" id="UP001596098">
    <property type="component" value="Unassembled WGS sequence"/>
</dbReference>
<dbReference type="EMBL" id="JBHSQI010000002">
    <property type="protein sequence ID" value="MFC6152625.1"/>
    <property type="molecule type" value="Genomic_DNA"/>
</dbReference>
<sequence length="270" mass="28589">MDERVSRWAAAVRSTSVAEGIHAVDLDGGWSVGGGINGGFQMAVVGQALASAVPGKPHPVTFAAHFLSAATGGPALVRTTVRREGGRFATLSADLVQDDVVRLTVTATYSDLALLPDTVATTAAPFAMAPLEECVSTSFAPPELKKVAPLMERFDMRFDPSSIGWAVGEPSGAGELRAWFRVEEGQAPDPVQLLLAVDALPPVTFDLGLPGWAPTVQLTAHVRAVPADGWLRLRQVTRNVAGGLFEEDCEVWDSADRLVAQSRQLAVLPR</sequence>
<dbReference type="InterPro" id="IPR049450">
    <property type="entry name" value="ACOT8-like_C"/>
</dbReference>
<reference evidence="4" key="1">
    <citation type="journal article" date="2019" name="Int. J. Syst. Evol. Microbiol.">
        <title>The Global Catalogue of Microorganisms (GCM) 10K type strain sequencing project: providing services to taxonomists for standard genome sequencing and annotation.</title>
        <authorList>
            <consortium name="The Broad Institute Genomics Platform"/>
            <consortium name="The Broad Institute Genome Sequencing Center for Infectious Disease"/>
            <person name="Wu L."/>
            <person name="Ma J."/>
        </authorList>
    </citation>
    <scope>NUCLEOTIDE SEQUENCE [LARGE SCALE GENOMIC DNA]</scope>
    <source>
        <strain evidence="4">DFY28</strain>
    </source>
</reference>
<evidence type="ECO:0000259" key="1">
    <source>
        <dbReference type="Pfam" id="PF13622"/>
    </source>
</evidence>
<dbReference type="Gene3D" id="2.40.160.210">
    <property type="entry name" value="Acyl-CoA thioesterase, double hotdog domain"/>
    <property type="match status" value="1"/>
</dbReference>
<dbReference type="RefSeq" id="WP_128219714.1">
    <property type="nucleotide sequence ID" value="NZ_CP034929.1"/>
</dbReference>
<protein>
    <submittedName>
        <fullName evidence="3">Thioesterase family protein</fullName>
    </submittedName>
</protein>
<comment type="caution">
    <text evidence="3">The sequence shown here is derived from an EMBL/GenBank/DDBJ whole genome shotgun (WGS) entry which is preliminary data.</text>
</comment>
<dbReference type="InterPro" id="IPR029069">
    <property type="entry name" value="HotDog_dom_sf"/>
</dbReference>
<dbReference type="Pfam" id="PF13622">
    <property type="entry name" value="4HBT_3"/>
    <property type="match status" value="1"/>
</dbReference>